<evidence type="ECO:0000313" key="3">
    <source>
        <dbReference type="Proteomes" id="UP000006001"/>
    </source>
</evidence>
<dbReference type="OrthoDB" id="3196622at2"/>
<dbReference type="HOGENOM" id="CLU_109345_0_0_11"/>
<gene>
    <name evidence="2" type="ORF">HMPREF0762_00334</name>
</gene>
<evidence type="ECO:0000313" key="2">
    <source>
        <dbReference type="EMBL" id="EEZ62240.1"/>
    </source>
</evidence>
<keyword evidence="3" id="KW-1185">Reference proteome</keyword>
<sequence>MSAHDTDPVSDQRRILESIEMPEPAQSVIACPSCGFEGQMTVWTALSDALTPGAVERLIEGTLFDYTCPTCGEQVFSAYPCLYNDREHKAMVRLTYADQIAEAADAIDGVDDGEFKRLGDALGYRIRLTHQPDTLREKAVIFRDGLDDRVMEYLKAGLVAAYAEDGSLSGDEVAYYWGLDDRDDMIVAFFDEGRSTDQAHISREAYDEAEEALEAGGYLEEEPYVVDADWAADILDELTVF</sequence>
<dbReference type="InterPro" id="IPR025682">
    <property type="entry name" value="CpXC_dom"/>
</dbReference>
<dbReference type="Proteomes" id="UP000006001">
    <property type="component" value="Unassembled WGS sequence"/>
</dbReference>
<accession>D0WEV1</accession>
<dbReference type="RefSeq" id="WP_006361579.1">
    <property type="nucleotide sequence ID" value="NZ_GG700630.1"/>
</dbReference>
<dbReference type="EMBL" id="ACUX02000004">
    <property type="protein sequence ID" value="EEZ62240.1"/>
    <property type="molecule type" value="Genomic_DNA"/>
</dbReference>
<feature type="domain" description="CpXC" evidence="1">
    <location>
        <begin position="29"/>
        <end position="155"/>
    </location>
</feature>
<protein>
    <recommendedName>
        <fullName evidence="1">CpXC domain-containing protein</fullName>
    </recommendedName>
</protein>
<name>D0WEV1_SLAES</name>
<reference evidence="2" key="1">
    <citation type="submission" date="2009-10" db="EMBL/GenBank/DDBJ databases">
        <authorList>
            <person name="Weinstock G."/>
            <person name="Sodergren E."/>
            <person name="Clifton S."/>
            <person name="Fulton L."/>
            <person name="Fulton B."/>
            <person name="Courtney L."/>
            <person name="Fronick C."/>
            <person name="Harrison M."/>
            <person name="Strong C."/>
            <person name="Farmer C."/>
            <person name="Delahaunty K."/>
            <person name="Markovic C."/>
            <person name="Hall O."/>
            <person name="Minx P."/>
            <person name="Tomlinson C."/>
            <person name="Mitreva M."/>
            <person name="Nelson J."/>
            <person name="Hou S."/>
            <person name="Wollam A."/>
            <person name="Pepin K.H."/>
            <person name="Johnson M."/>
            <person name="Bhonagiri V."/>
            <person name="Nash W.E."/>
            <person name="Warren W."/>
            <person name="Chinwalla A."/>
            <person name="Mardis E.R."/>
            <person name="Wilson R.K."/>
        </authorList>
    </citation>
    <scope>NUCLEOTIDE SEQUENCE [LARGE SCALE GENOMIC DNA]</scope>
    <source>
        <strain evidence="2">ATCC 700122</strain>
    </source>
</reference>
<proteinExistence type="predicted"/>
<dbReference type="Pfam" id="PF14353">
    <property type="entry name" value="CpXC"/>
    <property type="match status" value="1"/>
</dbReference>
<dbReference type="GeneID" id="85006991"/>
<evidence type="ECO:0000259" key="1">
    <source>
        <dbReference type="Pfam" id="PF14353"/>
    </source>
</evidence>
<organism evidence="2 3">
    <name type="scientific">Slackia exigua (strain ATCC 700122 / DSM 15923 / CIP 105133 / JCM 11022 / KCTC 5966 / S-7)</name>
    <dbReference type="NCBI Taxonomy" id="649764"/>
    <lineage>
        <taxon>Bacteria</taxon>
        <taxon>Bacillati</taxon>
        <taxon>Actinomycetota</taxon>
        <taxon>Coriobacteriia</taxon>
        <taxon>Eggerthellales</taxon>
        <taxon>Eggerthellaceae</taxon>
        <taxon>Slackia</taxon>
    </lineage>
</organism>
<comment type="caution">
    <text evidence="2">The sequence shown here is derived from an EMBL/GenBank/DDBJ whole genome shotgun (WGS) entry which is preliminary data.</text>
</comment>
<dbReference type="AlphaFoldDB" id="D0WEV1"/>